<dbReference type="PANTHER" id="PTHR42789">
    <property type="entry name" value="D-ISOMER SPECIFIC 2-HYDROXYACID DEHYDROGENASE FAMILY PROTEIN (AFU_ORTHOLOGUE AFUA_6G10090)"/>
    <property type="match status" value="1"/>
</dbReference>
<protein>
    <recommendedName>
        <fullName evidence="4">D-isomer specific 2-hydroxyacid dehydrogenase NAD-binding domain-containing protein</fullName>
    </recommendedName>
</protein>
<dbReference type="Gene3D" id="3.40.50.720">
    <property type="entry name" value="NAD(P)-binding Rossmann-like Domain"/>
    <property type="match status" value="2"/>
</dbReference>
<dbReference type="InterPro" id="IPR006140">
    <property type="entry name" value="D-isomer_DH_NAD-bd"/>
</dbReference>
<dbReference type="SUPFAM" id="SSF51735">
    <property type="entry name" value="NAD(P)-binding Rossmann-fold domains"/>
    <property type="match status" value="1"/>
</dbReference>
<keyword evidence="3" id="KW-0520">NAD</keyword>
<evidence type="ECO:0000256" key="3">
    <source>
        <dbReference type="ARBA" id="ARBA00023027"/>
    </source>
</evidence>
<comment type="similarity">
    <text evidence="1">Belongs to the D-isomer specific 2-hydroxyacid dehydrogenase family.</text>
</comment>
<dbReference type="Pfam" id="PF02826">
    <property type="entry name" value="2-Hacid_dh_C"/>
    <property type="match status" value="1"/>
</dbReference>
<dbReference type="PANTHER" id="PTHR42789:SF1">
    <property type="entry name" value="D-ISOMER SPECIFIC 2-HYDROXYACID DEHYDROGENASE FAMILY PROTEIN (AFU_ORTHOLOGUE AFUA_6G10090)"/>
    <property type="match status" value="1"/>
</dbReference>
<feature type="domain" description="D-isomer specific 2-hydroxyacid dehydrogenase NAD-binding" evidence="4">
    <location>
        <begin position="146"/>
        <end position="316"/>
    </location>
</feature>
<dbReference type="AlphaFoldDB" id="A0A381SWR5"/>
<dbReference type="SUPFAM" id="SSF52283">
    <property type="entry name" value="Formate/glycerate dehydrogenase catalytic domain-like"/>
    <property type="match status" value="1"/>
</dbReference>
<dbReference type="GO" id="GO:0016491">
    <property type="term" value="F:oxidoreductase activity"/>
    <property type="evidence" value="ECO:0007669"/>
    <property type="project" value="UniProtKB-KW"/>
</dbReference>
<dbReference type="EMBL" id="UINC01003499">
    <property type="protein sequence ID" value="SVA06857.1"/>
    <property type="molecule type" value="Genomic_DNA"/>
</dbReference>
<accession>A0A381SWR5</accession>
<organism evidence="5">
    <name type="scientific">marine metagenome</name>
    <dbReference type="NCBI Taxonomy" id="408172"/>
    <lineage>
        <taxon>unclassified sequences</taxon>
        <taxon>metagenomes</taxon>
        <taxon>ecological metagenomes</taxon>
    </lineage>
</organism>
<dbReference type="InterPro" id="IPR036291">
    <property type="entry name" value="NAD(P)-bd_dom_sf"/>
</dbReference>
<dbReference type="InterPro" id="IPR050857">
    <property type="entry name" value="D-2-hydroxyacid_DH"/>
</dbReference>
<dbReference type="GO" id="GO:0051287">
    <property type="term" value="F:NAD binding"/>
    <property type="evidence" value="ECO:0007669"/>
    <property type="project" value="InterPro"/>
</dbReference>
<keyword evidence="2" id="KW-0560">Oxidoreductase</keyword>
<evidence type="ECO:0000259" key="4">
    <source>
        <dbReference type="Pfam" id="PF02826"/>
    </source>
</evidence>
<gene>
    <name evidence="5" type="ORF">METZ01_LOCUS59711</name>
</gene>
<name>A0A381SWR5_9ZZZZ</name>
<evidence type="ECO:0000256" key="2">
    <source>
        <dbReference type="ARBA" id="ARBA00023002"/>
    </source>
</evidence>
<evidence type="ECO:0000256" key="1">
    <source>
        <dbReference type="ARBA" id="ARBA00005854"/>
    </source>
</evidence>
<reference evidence="5" key="1">
    <citation type="submission" date="2018-05" db="EMBL/GenBank/DDBJ databases">
        <authorList>
            <person name="Lanie J.A."/>
            <person name="Ng W.-L."/>
            <person name="Kazmierczak K.M."/>
            <person name="Andrzejewski T.M."/>
            <person name="Davidsen T.M."/>
            <person name="Wayne K.J."/>
            <person name="Tettelin H."/>
            <person name="Glass J.I."/>
            <person name="Rusch D."/>
            <person name="Podicherti R."/>
            <person name="Tsui H.-C.T."/>
            <person name="Winkler M.E."/>
        </authorList>
    </citation>
    <scope>NUCLEOTIDE SEQUENCE</scope>
</reference>
<sequence>MTGNVPQVGIACNKEVHELFLAEIDLVRLREFADFQWKEFDEETSWDNAPETSSQVKSEFIQFTKGLDALVVCHGSPRVDESVFAASQRLSLVGELEGDRFAQRIDIEAASIRKIRTVDTTHGSSYPVAEWALGMILIGLRNAGVHFRQLIAGEVWGTADHRESLPEFAHNEELTGKTVGLIGAGYIARRLIEFLKPFDVDLFVHDPYVQSELASSLGFTLTSLDVVLSQPDVVVCLAPLTPRTLGMLGRKEIDRIKPGSVFVNVSRGAIVDSLALIARLERGDITACLDVFDPEPVPTDSRIRELPNVFLSPHIAGTSPRSRTRFFEEMVSELERHFSGHETLHNLTANTLANRRGE</sequence>
<evidence type="ECO:0000313" key="5">
    <source>
        <dbReference type="EMBL" id="SVA06857.1"/>
    </source>
</evidence>
<proteinExistence type="inferred from homology"/>